<name>A0A7Y6Q5C4_9HYPH</name>
<proteinExistence type="predicted"/>
<gene>
    <name evidence="2" type="ORF">HT585_10965</name>
</gene>
<dbReference type="EMBL" id="JABWDU010000002">
    <property type="protein sequence ID" value="NVD39379.1"/>
    <property type="molecule type" value="Genomic_DNA"/>
</dbReference>
<evidence type="ECO:0000313" key="3">
    <source>
        <dbReference type="Proteomes" id="UP000520198"/>
    </source>
</evidence>
<evidence type="ECO:0000256" key="1">
    <source>
        <dbReference type="SAM" id="MobiDB-lite"/>
    </source>
</evidence>
<dbReference type="AlphaFoldDB" id="A0A7Y6Q5C4"/>
<dbReference type="Proteomes" id="UP000520198">
    <property type="component" value="Unassembled WGS sequence"/>
</dbReference>
<reference evidence="2 3" key="1">
    <citation type="submission" date="2020-06" db="EMBL/GenBank/DDBJ databases">
        <authorList>
            <person name="Grouzdev D.S."/>
        </authorList>
    </citation>
    <scope>NUCLEOTIDE SEQUENCE [LARGE SCALE GENOMIC DNA]</scope>
    <source>
        <strain evidence="2 3">HO-A22</strain>
    </source>
</reference>
<dbReference type="RefSeq" id="WP_176352924.1">
    <property type="nucleotide sequence ID" value="NZ_JABWDU010000002.1"/>
</dbReference>
<organism evidence="2 3">
    <name type="scientific">Ensifer oleiphilus</name>
    <dbReference type="NCBI Taxonomy" id="2742698"/>
    <lineage>
        <taxon>Bacteria</taxon>
        <taxon>Pseudomonadati</taxon>
        <taxon>Pseudomonadota</taxon>
        <taxon>Alphaproteobacteria</taxon>
        <taxon>Hyphomicrobiales</taxon>
        <taxon>Rhizobiaceae</taxon>
        <taxon>Sinorhizobium/Ensifer group</taxon>
        <taxon>Ensifer</taxon>
    </lineage>
</organism>
<keyword evidence="3" id="KW-1185">Reference proteome</keyword>
<protein>
    <submittedName>
        <fullName evidence="2">Uncharacterized protein</fullName>
    </submittedName>
</protein>
<accession>A0A7Y6Q5C4</accession>
<comment type="caution">
    <text evidence="2">The sequence shown here is derived from an EMBL/GenBank/DDBJ whole genome shotgun (WGS) entry which is preliminary data.</text>
</comment>
<sequence length="85" mass="9717">MSSRALAKHRSKRLLDRQHRTGKLPLRQGILGRDDQRVPLVRHLPVFLGHRLECLPVESPAPLARFRQGGVPLRDLCKLRLGKAR</sequence>
<evidence type="ECO:0000313" key="2">
    <source>
        <dbReference type="EMBL" id="NVD39379.1"/>
    </source>
</evidence>
<feature type="compositionally biased region" description="Basic residues" evidence="1">
    <location>
        <begin position="1"/>
        <end position="12"/>
    </location>
</feature>
<feature type="region of interest" description="Disordered" evidence="1">
    <location>
        <begin position="1"/>
        <end position="21"/>
    </location>
</feature>